<organism evidence="1 2">
    <name type="scientific">Fructobacillus fructosus</name>
    <dbReference type="NCBI Taxonomy" id="1631"/>
    <lineage>
        <taxon>Bacteria</taxon>
        <taxon>Bacillati</taxon>
        <taxon>Bacillota</taxon>
        <taxon>Bacilli</taxon>
        <taxon>Lactobacillales</taxon>
        <taxon>Lactobacillaceae</taxon>
        <taxon>Fructobacillus</taxon>
    </lineage>
</organism>
<dbReference type="Proteomes" id="UP001314261">
    <property type="component" value="Unassembled WGS sequence"/>
</dbReference>
<gene>
    <name evidence="1" type="ORF">R54839_PPFHFPJH_00794</name>
</gene>
<evidence type="ECO:0000313" key="1">
    <source>
        <dbReference type="EMBL" id="CAK1238783.1"/>
    </source>
</evidence>
<name>A0ABN9YQS6_9LACO</name>
<accession>A0ABN9YQS6</accession>
<proteinExistence type="predicted"/>
<keyword evidence="2" id="KW-1185">Reference proteome</keyword>
<sequence>MPAIHTLGPRETDSYLAAQGLTDEDPLYQHFSIQLHHDFSSIYENLDNYHGDYFLVPVGYQGPAGDTWTSQHYAHWQELIIKKTWSTKTMEMLLVENTEQSNSKSVSHRTTKTLLQEFAEQNDLPVQIDYVPAKPLAADAFLSGNYQYAIFSQNAEKKLQQHHRILARFQPEMIWCLYQIKS</sequence>
<evidence type="ECO:0000313" key="2">
    <source>
        <dbReference type="Proteomes" id="UP001314261"/>
    </source>
</evidence>
<dbReference type="EMBL" id="CAUZLR010000004">
    <property type="protein sequence ID" value="CAK1238783.1"/>
    <property type="molecule type" value="Genomic_DNA"/>
</dbReference>
<protein>
    <submittedName>
        <fullName evidence="1">Uncharacterized protein</fullName>
    </submittedName>
</protein>
<reference evidence="1 2" key="1">
    <citation type="submission" date="2023-10" db="EMBL/GenBank/DDBJ databases">
        <authorList>
            <person name="Botero Cardona J."/>
        </authorList>
    </citation>
    <scope>NUCLEOTIDE SEQUENCE [LARGE SCALE GENOMIC DNA]</scope>
    <source>
        <strain evidence="1 2">R-54839</strain>
    </source>
</reference>
<comment type="caution">
    <text evidence="1">The sequence shown here is derived from an EMBL/GenBank/DDBJ whole genome shotgun (WGS) entry which is preliminary data.</text>
</comment>
<dbReference type="RefSeq" id="WP_187753760.1">
    <property type="nucleotide sequence ID" value="NZ_CAUZLR010000004.1"/>
</dbReference>